<dbReference type="SUPFAM" id="SSF53474">
    <property type="entry name" value="alpha/beta-Hydrolases"/>
    <property type="match status" value="1"/>
</dbReference>
<organism evidence="3">
    <name type="scientific">marine metagenome</name>
    <dbReference type="NCBI Taxonomy" id="408172"/>
    <lineage>
        <taxon>unclassified sequences</taxon>
        <taxon>metagenomes</taxon>
        <taxon>ecological metagenomes</taxon>
    </lineage>
</organism>
<dbReference type="PANTHER" id="PTHR48081">
    <property type="entry name" value="AB HYDROLASE SUPERFAMILY PROTEIN C4A8.06C"/>
    <property type="match status" value="1"/>
</dbReference>
<proteinExistence type="predicted"/>
<keyword evidence="1" id="KW-0378">Hydrolase</keyword>
<feature type="domain" description="BD-FAE-like" evidence="2">
    <location>
        <begin position="158"/>
        <end position="358"/>
    </location>
</feature>
<sequence>ASQTVRSGAAGHSICCAQALGQAANMTTKQIWRDNRFTALGQAWPGSVRSSIEWLKPGCGVGVTLSGDDTYNPSVMTTRLHWISLAWGLAVGSVFADAETKSQDAPVPPPGYKSKLEIMVAFGNGKLEIIDRDASLPAGVVLERDIEYGNAGGHSLQLDLYRPAKIARPVPALLFIHGGAWKSGKRQDYHVYTAAYAKKGYVVATASYRLSGQAPFPAAVQDCKCAIRWLRANAKKYKIDPDQIAAVGGSAGGHLSMMLGYSDDPELEGVSGNRGVSSRVSAVVNIYGVYDMTTQIAKDDDSVRSFLQGKSFEEAPELYRQSSPRFHLDKTDPPTLILHGTIDETVPVGQSDALAAHLKRLKIPHAYGRLDGWPHTMDIAKPVNDYCQSMMDRFFATHLPLPGKKH</sequence>
<evidence type="ECO:0000259" key="2">
    <source>
        <dbReference type="Pfam" id="PF20434"/>
    </source>
</evidence>
<name>A0A382EW92_9ZZZZ</name>
<evidence type="ECO:0000256" key="1">
    <source>
        <dbReference type="ARBA" id="ARBA00022801"/>
    </source>
</evidence>
<dbReference type="InterPro" id="IPR029058">
    <property type="entry name" value="AB_hydrolase_fold"/>
</dbReference>
<evidence type="ECO:0000313" key="3">
    <source>
        <dbReference type="EMBL" id="SVB55030.1"/>
    </source>
</evidence>
<dbReference type="AlphaFoldDB" id="A0A382EW92"/>
<dbReference type="Gene3D" id="3.40.50.1820">
    <property type="entry name" value="alpha/beta hydrolase"/>
    <property type="match status" value="1"/>
</dbReference>
<protein>
    <recommendedName>
        <fullName evidence="2">BD-FAE-like domain-containing protein</fullName>
    </recommendedName>
</protein>
<dbReference type="PANTHER" id="PTHR48081:SF13">
    <property type="entry name" value="ALPHA_BETA HYDROLASE"/>
    <property type="match status" value="1"/>
</dbReference>
<gene>
    <name evidence="3" type="ORF">METZ01_LOCUS207884</name>
</gene>
<reference evidence="3" key="1">
    <citation type="submission" date="2018-05" db="EMBL/GenBank/DDBJ databases">
        <authorList>
            <person name="Lanie J.A."/>
            <person name="Ng W.-L."/>
            <person name="Kazmierczak K.M."/>
            <person name="Andrzejewski T.M."/>
            <person name="Davidsen T.M."/>
            <person name="Wayne K.J."/>
            <person name="Tettelin H."/>
            <person name="Glass J.I."/>
            <person name="Rusch D."/>
            <person name="Podicherti R."/>
            <person name="Tsui H.-C.T."/>
            <person name="Winkler M.E."/>
        </authorList>
    </citation>
    <scope>NUCLEOTIDE SEQUENCE</scope>
</reference>
<dbReference type="InterPro" id="IPR050300">
    <property type="entry name" value="GDXG_lipolytic_enzyme"/>
</dbReference>
<dbReference type="EMBL" id="UINC01046692">
    <property type="protein sequence ID" value="SVB55030.1"/>
    <property type="molecule type" value="Genomic_DNA"/>
</dbReference>
<dbReference type="InterPro" id="IPR049492">
    <property type="entry name" value="BD-FAE-like_dom"/>
</dbReference>
<accession>A0A382EW92</accession>
<feature type="non-terminal residue" evidence="3">
    <location>
        <position position="1"/>
    </location>
</feature>
<dbReference type="GO" id="GO:0016787">
    <property type="term" value="F:hydrolase activity"/>
    <property type="evidence" value="ECO:0007669"/>
    <property type="project" value="UniProtKB-KW"/>
</dbReference>
<dbReference type="Pfam" id="PF20434">
    <property type="entry name" value="BD-FAE"/>
    <property type="match status" value="1"/>
</dbReference>